<dbReference type="RefSeq" id="XP_009059265.1">
    <property type="nucleotide sequence ID" value="XM_009061017.1"/>
</dbReference>
<reference evidence="3 4" key="1">
    <citation type="journal article" date="2013" name="Nature">
        <title>Insights into bilaterian evolution from three spiralian genomes.</title>
        <authorList>
            <person name="Simakov O."/>
            <person name="Marletaz F."/>
            <person name="Cho S.J."/>
            <person name="Edsinger-Gonzales E."/>
            <person name="Havlak P."/>
            <person name="Hellsten U."/>
            <person name="Kuo D.H."/>
            <person name="Larsson T."/>
            <person name="Lv J."/>
            <person name="Arendt D."/>
            <person name="Savage R."/>
            <person name="Osoegawa K."/>
            <person name="de Jong P."/>
            <person name="Grimwood J."/>
            <person name="Chapman J.A."/>
            <person name="Shapiro H."/>
            <person name="Aerts A."/>
            <person name="Otillar R.P."/>
            <person name="Terry A.Y."/>
            <person name="Boore J.L."/>
            <person name="Grigoriev I.V."/>
            <person name="Lindberg D.R."/>
            <person name="Seaver E.C."/>
            <person name="Weisblat D.A."/>
            <person name="Putnam N.H."/>
            <person name="Rokhsar D.S."/>
        </authorList>
    </citation>
    <scope>NUCLEOTIDE SEQUENCE [LARGE SCALE GENOMIC DNA]</scope>
</reference>
<proteinExistence type="predicted"/>
<dbReference type="PANTHER" id="PTHR10083">
    <property type="entry name" value="KUNITZ-TYPE PROTEASE INHIBITOR-RELATED"/>
    <property type="match status" value="1"/>
</dbReference>
<dbReference type="STRING" id="225164.V4A5A3"/>
<dbReference type="OrthoDB" id="4473401at2759"/>
<evidence type="ECO:0000256" key="1">
    <source>
        <dbReference type="ARBA" id="ARBA00023157"/>
    </source>
</evidence>
<dbReference type="PANTHER" id="PTHR10083:SF374">
    <property type="entry name" value="BPTI_KUNITZ INHIBITOR DOMAIN-CONTAINING PROTEIN"/>
    <property type="match status" value="1"/>
</dbReference>
<dbReference type="Proteomes" id="UP000030746">
    <property type="component" value="Unassembled WGS sequence"/>
</dbReference>
<dbReference type="CDD" id="cd00109">
    <property type="entry name" value="Kunitz-type"/>
    <property type="match status" value="1"/>
</dbReference>
<dbReference type="InterPro" id="IPR002223">
    <property type="entry name" value="Kunitz_BPTI"/>
</dbReference>
<dbReference type="InterPro" id="IPR036880">
    <property type="entry name" value="Kunitz_BPTI_sf"/>
</dbReference>
<dbReference type="OMA" id="XERACKK"/>
<evidence type="ECO:0000259" key="2">
    <source>
        <dbReference type="PROSITE" id="PS50279"/>
    </source>
</evidence>
<dbReference type="InterPro" id="IPR050098">
    <property type="entry name" value="TFPI/VKTCI-like"/>
</dbReference>
<dbReference type="KEGG" id="lgi:LOTGIDRAFT_123937"/>
<feature type="non-terminal residue" evidence="3">
    <location>
        <position position="1"/>
    </location>
</feature>
<organism evidence="3 4">
    <name type="scientific">Lottia gigantea</name>
    <name type="common">Giant owl limpet</name>
    <dbReference type="NCBI Taxonomy" id="225164"/>
    <lineage>
        <taxon>Eukaryota</taxon>
        <taxon>Metazoa</taxon>
        <taxon>Spiralia</taxon>
        <taxon>Lophotrochozoa</taxon>
        <taxon>Mollusca</taxon>
        <taxon>Gastropoda</taxon>
        <taxon>Patellogastropoda</taxon>
        <taxon>Lottioidea</taxon>
        <taxon>Lottiidae</taxon>
        <taxon>Lottia</taxon>
    </lineage>
</organism>
<evidence type="ECO:0000313" key="3">
    <source>
        <dbReference type="EMBL" id="ESO90195.1"/>
    </source>
</evidence>
<dbReference type="GO" id="GO:0004867">
    <property type="term" value="F:serine-type endopeptidase inhibitor activity"/>
    <property type="evidence" value="ECO:0007669"/>
    <property type="project" value="InterPro"/>
</dbReference>
<dbReference type="SMART" id="SM00131">
    <property type="entry name" value="KU"/>
    <property type="match status" value="1"/>
</dbReference>
<gene>
    <name evidence="3" type="ORF">LOTGIDRAFT_123937</name>
</gene>
<keyword evidence="4" id="KW-1185">Reference proteome</keyword>
<feature type="non-terminal residue" evidence="3">
    <location>
        <position position="55"/>
    </location>
</feature>
<feature type="domain" description="BPTI/Kunitz inhibitor" evidence="2">
    <location>
        <begin position="5"/>
        <end position="55"/>
    </location>
</feature>
<sequence length="55" mass="6183">KAKICELPPSPGGCGAQFNRWYYNVHTKECSPLTYSGCEGNLNNFHTKKKCEKTC</sequence>
<dbReference type="HOGENOM" id="CLU_164133_4_4_1"/>
<accession>V4A5A3</accession>
<protein>
    <recommendedName>
        <fullName evidence="2">BPTI/Kunitz inhibitor domain-containing protein</fullName>
    </recommendedName>
</protein>
<name>V4A5A3_LOTGI</name>
<dbReference type="Pfam" id="PF00014">
    <property type="entry name" value="Kunitz_BPTI"/>
    <property type="match status" value="1"/>
</dbReference>
<dbReference type="PRINTS" id="PR00759">
    <property type="entry name" value="BASICPTASE"/>
</dbReference>
<dbReference type="GO" id="GO:0005615">
    <property type="term" value="C:extracellular space"/>
    <property type="evidence" value="ECO:0007669"/>
    <property type="project" value="TreeGrafter"/>
</dbReference>
<dbReference type="CTD" id="20232311"/>
<dbReference type="GeneID" id="20232311"/>
<dbReference type="PROSITE" id="PS50279">
    <property type="entry name" value="BPTI_KUNITZ_2"/>
    <property type="match status" value="1"/>
</dbReference>
<dbReference type="SUPFAM" id="SSF57362">
    <property type="entry name" value="BPTI-like"/>
    <property type="match status" value="1"/>
</dbReference>
<dbReference type="Gene3D" id="4.10.410.10">
    <property type="entry name" value="Pancreatic trypsin inhibitor Kunitz domain"/>
    <property type="match status" value="1"/>
</dbReference>
<dbReference type="EMBL" id="KB202481">
    <property type="protein sequence ID" value="ESO90195.1"/>
    <property type="molecule type" value="Genomic_DNA"/>
</dbReference>
<evidence type="ECO:0000313" key="4">
    <source>
        <dbReference type="Proteomes" id="UP000030746"/>
    </source>
</evidence>
<keyword evidence="1" id="KW-1015">Disulfide bond</keyword>
<dbReference type="AlphaFoldDB" id="V4A5A3"/>